<dbReference type="Proteomes" id="UP000037460">
    <property type="component" value="Unassembled WGS sequence"/>
</dbReference>
<protein>
    <submittedName>
        <fullName evidence="2">Uncharacterized protein</fullName>
    </submittedName>
</protein>
<sequence length="351" mass="37611">MVFTMLCAIMALPLQMRGAEVNEVQALQASEAPQVLVIISDHGSGTAEFGAALQTHPCMIDLGEPFAFKKTVWATNAVAECTGNMATDMTTTVFNAITGELVKGSNPVLMDRIAAQKTHVAIYGKLSDTQVRRPVALNIGVDEASLYDGLNYNFAEYVLRIRDKVCAGVPADVCAPEDCKITLKMLPQFVNANTAGVLMADDPPASKCTTARNDKAMIAWKDALQSMVDSPKVATFALTRNERDRQMSLFKEYGMIMGKFDCSLARDPSPFASAATFPNVDDQISIEDCWTGTAGANKCLETALKLVGLSAEDCATAGAEKMASSNTAMCAATPQAVYKRLSNGNLEKMAM</sequence>
<feature type="chain" id="PRO_5005602413" evidence="1">
    <location>
        <begin position="19"/>
        <end position="351"/>
    </location>
</feature>
<evidence type="ECO:0000313" key="2">
    <source>
        <dbReference type="EMBL" id="KOO34042.1"/>
    </source>
</evidence>
<keyword evidence="1" id="KW-0732">Signal</keyword>
<accession>A0A0M0K631</accession>
<keyword evidence="3" id="KW-1185">Reference proteome</keyword>
<feature type="signal peptide" evidence="1">
    <location>
        <begin position="1"/>
        <end position="18"/>
    </location>
</feature>
<evidence type="ECO:0000256" key="1">
    <source>
        <dbReference type="SAM" id="SignalP"/>
    </source>
</evidence>
<organism evidence="2 3">
    <name type="scientific">Chrysochromulina tobinii</name>
    <dbReference type="NCBI Taxonomy" id="1460289"/>
    <lineage>
        <taxon>Eukaryota</taxon>
        <taxon>Haptista</taxon>
        <taxon>Haptophyta</taxon>
        <taxon>Prymnesiophyceae</taxon>
        <taxon>Prymnesiales</taxon>
        <taxon>Chrysochromulinaceae</taxon>
        <taxon>Chrysochromulina</taxon>
    </lineage>
</organism>
<dbReference type="AlphaFoldDB" id="A0A0M0K631"/>
<name>A0A0M0K631_9EUKA</name>
<evidence type="ECO:0000313" key="3">
    <source>
        <dbReference type="Proteomes" id="UP000037460"/>
    </source>
</evidence>
<proteinExistence type="predicted"/>
<dbReference type="EMBL" id="JWZX01001342">
    <property type="protein sequence ID" value="KOO34042.1"/>
    <property type="molecule type" value="Genomic_DNA"/>
</dbReference>
<comment type="caution">
    <text evidence="2">The sequence shown here is derived from an EMBL/GenBank/DDBJ whole genome shotgun (WGS) entry which is preliminary data.</text>
</comment>
<gene>
    <name evidence="2" type="ORF">Ctob_013326</name>
</gene>
<reference evidence="3" key="1">
    <citation type="journal article" date="2015" name="PLoS Genet.">
        <title>Genome Sequence and Transcriptome Analyses of Chrysochromulina tobin: Metabolic Tools for Enhanced Algal Fitness in the Prominent Order Prymnesiales (Haptophyceae).</title>
        <authorList>
            <person name="Hovde B.T."/>
            <person name="Deodato C.R."/>
            <person name="Hunsperger H.M."/>
            <person name="Ryken S.A."/>
            <person name="Yost W."/>
            <person name="Jha R.K."/>
            <person name="Patterson J."/>
            <person name="Monnat R.J. Jr."/>
            <person name="Barlow S.B."/>
            <person name="Starkenburg S.R."/>
            <person name="Cattolico R.A."/>
        </authorList>
    </citation>
    <scope>NUCLEOTIDE SEQUENCE</scope>
    <source>
        <strain evidence="3">CCMP291</strain>
    </source>
</reference>